<protein>
    <submittedName>
        <fullName evidence="1">RCG28605</fullName>
    </submittedName>
</protein>
<evidence type="ECO:0000313" key="2">
    <source>
        <dbReference type="Proteomes" id="UP000234681"/>
    </source>
</evidence>
<organism evidence="1 2">
    <name type="scientific">Rattus norvegicus</name>
    <name type="common">Rat</name>
    <dbReference type="NCBI Taxonomy" id="10116"/>
    <lineage>
        <taxon>Eukaryota</taxon>
        <taxon>Metazoa</taxon>
        <taxon>Chordata</taxon>
        <taxon>Craniata</taxon>
        <taxon>Vertebrata</taxon>
        <taxon>Euteleostomi</taxon>
        <taxon>Mammalia</taxon>
        <taxon>Eutheria</taxon>
        <taxon>Euarchontoglires</taxon>
        <taxon>Glires</taxon>
        <taxon>Rodentia</taxon>
        <taxon>Myomorpha</taxon>
        <taxon>Muroidea</taxon>
        <taxon>Muridae</taxon>
        <taxon>Murinae</taxon>
        <taxon>Rattus</taxon>
    </lineage>
</organism>
<reference evidence="2" key="1">
    <citation type="submission" date="2005-09" db="EMBL/GenBank/DDBJ databases">
        <authorList>
            <person name="Mural R.J."/>
            <person name="Li P.W."/>
            <person name="Adams M.D."/>
            <person name="Amanatides P.G."/>
            <person name="Baden-Tillson H."/>
            <person name="Barnstead M."/>
            <person name="Chin S.H."/>
            <person name="Dew I."/>
            <person name="Evans C.A."/>
            <person name="Ferriera S."/>
            <person name="Flanigan M."/>
            <person name="Fosler C."/>
            <person name="Glodek A."/>
            <person name="Gu Z."/>
            <person name="Holt R.A."/>
            <person name="Jennings D."/>
            <person name="Kraft C.L."/>
            <person name="Lu F."/>
            <person name="Nguyen T."/>
            <person name="Nusskern D.R."/>
            <person name="Pfannkoch C.M."/>
            <person name="Sitter C."/>
            <person name="Sutton G.G."/>
            <person name="Venter J.C."/>
            <person name="Wang Z."/>
            <person name="Woodage T."/>
            <person name="Zheng X.H."/>
            <person name="Zhong F."/>
        </authorList>
    </citation>
    <scope>NUCLEOTIDE SEQUENCE [LARGE SCALE GENOMIC DNA]</scope>
    <source>
        <strain>BN</strain>
        <strain evidence="2">Sprague-Dawley</strain>
    </source>
</reference>
<accession>A6HW77</accession>
<name>A6HW77_RAT</name>
<dbReference type="Proteomes" id="UP000234681">
    <property type="component" value="Chromosome 2"/>
</dbReference>
<evidence type="ECO:0000313" key="1">
    <source>
        <dbReference type="EMBL" id="EDL82363.1"/>
    </source>
</evidence>
<sequence length="13" mass="1512">MILRVFCLSFGLL</sequence>
<feature type="non-terminal residue" evidence="1">
    <location>
        <position position="13"/>
    </location>
</feature>
<gene>
    <name evidence="1" type="ORF">rCG_28605</name>
</gene>
<proteinExistence type="predicted"/>
<dbReference type="EMBL" id="CH473952">
    <property type="protein sequence ID" value="EDL82363.1"/>
    <property type="molecule type" value="Genomic_DNA"/>
</dbReference>